<evidence type="ECO:0000313" key="2">
    <source>
        <dbReference type="EMBL" id="GAM76948.1"/>
    </source>
</evidence>
<comment type="caution">
    <text evidence="2">The sequence shown here is derived from an EMBL/GenBank/DDBJ whole genome shotgun (WGS) entry which is preliminary data.</text>
</comment>
<dbReference type="Gene3D" id="3.90.70.10">
    <property type="entry name" value="Cysteine proteinases"/>
    <property type="match status" value="1"/>
</dbReference>
<keyword evidence="1" id="KW-0472">Membrane</keyword>
<feature type="transmembrane region" description="Helical" evidence="1">
    <location>
        <begin position="52"/>
        <end position="71"/>
    </location>
</feature>
<reference evidence="2 3" key="1">
    <citation type="submission" date="2015-01" db="EMBL/GenBank/DDBJ databases">
        <title>Vibrio sp. C94 JCM 19241 whole genome shotgun sequence.</title>
        <authorList>
            <person name="Sawabe T."/>
            <person name="Meirelles P."/>
            <person name="Feng G."/>
            <person name="Sayaka M."/>
            <person name="Hattori M."/>
            <person name="Ohkuma M."/>
        </authorList>
    </citation>
    <scope>NUCLEOTIDE SEQUENCE [LARGE SCALE GENOMIC DNA]</scope>
    <source>
        <strain evidence="3">JCM 19241</strain>
    </source>
</reference>
<keyword evidence="1" id="KW-1133">Transmembrane helix</keyword>
<protein>
    <submittedName>
        <fullName evidence="2">Uncharacterized protein</fullName>
    </submittedName>
</protein>
<dbReference type="Proteomes" id="UP000031666">
    <property type="component" value="Unassembled WGS sequence"/>
</dbReference>
<organism evidence="2 3">
    <name type="scientific">Vibrio ishigakensis</name>
    <dbReference type="NCBI Taxonomy" id="1481914"/>
    <lineage>
        <taxon>Bacteria</taxon>
        <taxon>Pseudomonadati</taxon>
        <taxon>Pseudomonadota</taxon>
        <taxon>Gammaproteobacteria</taxon>
        <taxon>Vibrionales</taxon>
        <taxon>Vibrionaceae</taxon>
        <taxon>Vibrio</taxon>
    </lineage>
</organism>
<sequence length="157" mass="17403">MCDKALHYAMLSQAQEVDGKLATQASQDILSFQAPSLQSQQQQVKKSAFRPAVLTLLLASVGVGFTAMSAWQQMHRVEVENSQLAEQRQQQLEANQAISQKVQAQDNQLNALIERSRSPMGAMQSLYALWGYQASIVDSDCQNGTQAPFHCYRAMPL</sequence>
<reference evidence="2 3" key="2">
    <citation type="submission" date="2015-01" db="EMBL/GenBank/DDBJ databases">
        <authorList>
            <consortium name="NBRP consortium"/>
            <person name="Sawabe T."/>
            <person name="Meirelles P."/>
            <person name="Feng G."/>
            <person name="Sayaka M."/>
            <person name="Hattori M."/>
            <person name="Ohkuma M."/>
        </authorList>
    </citation>
    <scope>NUCLEOTIDE SEQUENCE [LARGE SCALE GENOMIC DNA]</scope>
    <source>
        <strain evidence="3">JCM 19241</strain>
    </source>
</reference>
<keyword evidence="1" id="KW-0812">Transmembrane</keyword>
<evidence type="ECO:0000256" key="1">
    <source>
        <dbReference type="SAM" id="Phobius"/>
    </source>
</evidence>
<dbReference type="AlphaFoldDB" id="A0A0B8QPP9"/>
<dbReference type="STRING" id="1481914.JCM19241_5844"/>
<name>A0A0B8QPP9_9VIBR</name>
<dbReference type="EMBL" id="BBSC01000007">
    <property type="protein sequence ID" value="GAM76948.1"/>
    <property type="molecule type" value="Genomic_DNA"/>
</dbReference>
<proteinExistence type="predicted"/>
<evidence type="ECO:0000313" key="3">
    <source>
        <dbReference type="Proteomes" id="UP000031666"/>
    </source>
</evidence>
<accession>A0A0B8QPP9</accession>
<gene>
    <name evidence="2" type="ORF">JCM19241_5844</name>
</gene>